<dbReference type="RefSeq" id="WP_117993433.1">
    <property type="nucleotide sequence ID" value="NZ_QRXR01000008.1"/>
</dbReference>
<sequence>MNDRYLYKAKRLDNGEWVQGVPFEIEGKQVILIKDNENLLRVHYLEENMWTAEIYAIEVDESTICQCTAMPDKNKKLVFEHDIVWDSDERAFYEIIWNQEDMCWNVEDADGHKSEFEGCYGGTIEVNGNIFDNKELLESEE</sequence>
<name>A0A412RQU3_9FIRM</name>
<feature type="domain" description="YopX protein" evidence="1">
    <location>
        <begin position="7"/>
        <end position="138"/>
    </location>
</feature>
<dbReference type="Gene3D" id="2.30.30.290">
    <property type="entry name" value="YopX-like domains"/>
    <property type="match status" value="1"/>
</dbReference>
<evidence type="ECO:0000313" key="2">
    <source>
        <dbReference type="EMBL" id="RGU26072.1"/>
    </source>
</evidence>
<dbReference type="AlphaFoldDB" id="A0A412RQU3"/>
<proteinExistence type="predicted"/>
<dbReference type="Proteomes" id="UP000283765">
    <property type="component" value="Unassembled WGS sequence"/>
</dbReference>
<dbReference type="InterPro" id="IPR019096">
    <property type="entry name" value="YopX_protein"/>
</dbReference>
<comment type="caution">
    <text evidence="2">The sequence shown here is derived from an EMBL/GenBank/DDBJ whole genome shotgun (WGS) entry which is preliminary data.</text>
</comment>
<gene>
    <name evidence="2" type="ORF">DWW89_06410</name>
</gene>
<dbReference type="Pfam" id="PF09643">
    <property type="entry name" value="YopX"/>
    <property type="match status" value="1"/>
</dbReference>
<dbReference type="InterPro" id="IPR023385">
    <property type="entry name" value="YopX-like_C"/>
</dbReference>
<accession>A0A412RQU3</accession>
<protein>
    <recommendedName>
        <fullName evidence="1">YopX protein domain-containing protein</fullName>
    </recommendedName>
</protein>
<reference evidence="2 3" key="1">
    <citation type="submission" date="2018-08" db="EMBL/GenBank/DDBJ databases">
        <title>A genome reference for cultivated species of the human gut microbiota.</title>
        <authorList>
            <person name="Zou Y."/>
            <person name="Xue W."/>
            <person name="Luo G."/>
        </authorList>
    </citation>
    <scope>NUCLEOTIDE SEQUENCE [LARGE SCALE GENOMIC DNA]</scope>
    <source>
        <strain evidence="2 3">AF17-27</strain>
    </source>
</reference>
<evidence type="ECO:0000313" key="3">
    <source>
        <dbReference type="Proteomes" id="UP000283765"/>
    </source>
</evidence>
<dbReference type="SUPFAM" id="SSF159006">
    <property type="entry name" value="YopX-like"/>
    <property type="match status" value="1"/>
</dbReference>
<organism evidence="2 3">
    <name type="scientific">Agathobacter rectalis</name>
    <dbReference type="NCBI Taxonomy" id="39491"/>
    <lineage>
        <taxon>Bacteria</taxon>
        <taxon>Bacillati</taxon>
        <taxon>Bacillota</taxon>
        <taxon>Clostridia</taxon>
        <taxon>Lachnospirales</taxon>
        <taxon>Lachnospiraceae</taxon>
        <taxon>Agathobacter</taxon>
    </lineage>
</organism>
<dbReference type="EMBL" id="QRXR01000008">
    <property type="protein sequence ID" value="RGU26072.1"/>
    <property type="molecule type" value="Genomic_DNA"/>
</dbReference>
<evidence type="ECO:0000259" key="1">
    <source>
        <dbReference type="Pfam" id="PF09643"/>
    </source>
</evidence>